<name>A0A5P9Q754_9MICO</name>
<keyword evidence="3 8" id="KW-0436">Ligase</keyword>
<feature type="binding site" evidence="8">
    <location>
        <position position="75"/>
    </location>
    <ligand>
        <name>beta-alanine</name>
        <dbReference type="ChEBI" id="CHEBI:57966"/>
    </ligand>
</feature>
<comment type="miscellaneous">
    <text evidence="8">The reaction proceeds by a bi uni uni bi ping pong mechanism.</text>
</comment>
<comment type="similarity">
    <text evidence="2 8">Belongs to the pantothenate synthetase family.</text>
</comment>
<feature type="binding site" evidence="8">
    <location>
        <position position="191"/>
    </location>
    <ligand>
        <name>ATP</name>
        <dbReference type="ChEBI" id="CHEBI:30616"/>
    </ligand>
</feature>
<evidence type="ECO:0000313" key="10">
    <source>
        <dbReference type="Proteomes" id="UP000326702"/>
    </source>
</evidence>
<evidence type="ECO:0000256" key="2">
    <source>
        <dbReference type="ARBA" id="ARBA00009256"/>
    </source>
</evidence>
<dbReference type="NCBIfam" id="TIGR00018">
    <property type="entry name" value="panC"/>
    <property type="match status" value="1"/>
</dbReference>
<dbReference type="GO" id="GO:0015940">
    <property type="term" value="P:pantothenate biosynthetic process"/>
    <property type="evidence" value="ECO:0007669"/>
    <property type="project" value="UniProtKB-UniRule"/>
</dbReference>
<comment type="function">
    <text evidence="8">Catalyzes the condensation of pantoate with beta-alanine in an ATP-dependent reaction via a pantoyl-adenylate intermediate.</text>
</comment>
<feature type="active site" description="Proton donor" evidence="8">
    <location>
        <position position="48"/>
    </location>
</feature>
<dbReference type="RefSeq" id="WP_036953611.1">
    <property type="nucleotide sequence ID" value="NZ_BAABIH010000013.1"/>
</dbReference>
<organism evidence="9 10">
    <name type="scientific">Luteimicrobium xylanilyticum</name>
    <dbReference type="NCBI Taxonomy" id="1133546"/>
    <lineage>
        <taxon>Bacteria</taxon>
        <taxon>Bacillati</taxon>
        <taxon>Actinomycetota</taxon>
        <taxon>Actinomycetes</taxon>
        <taxon>Micrococcales</taxon>
        <taxon>Luteimicrobium</taxon>
    </lineage>
</organism>
<dbReference type="KEGG" id="lxl:KDY119_00600"/>
<dbReference type="PANTHER" id="PTHR21299:SF1">
    <property type="entry name" value="PANTOATE--BETA-ALANINE LIGASE"/>
    <property type="match status" value="1"/>
</dbReference>
<feature type="binding site" evidence="8">
    <location>
        <begin position="162"/>
        <end position="165"/>
    </location>
    <ligand>
        <name>ATP</name>
        <dbReference type="ChEBI" id="CHEBI:30616"/>
    </ligand>
</feature>
<feature type="binding site" evidence="8">
    <location>
        <begin position="199"/>
        <end position="202"/>
    </location>
    <ligand>
        <name>ATP</name>
        <dbReference type="ChEBI" id="CHEBI:30616"/>
    </ligand>
</feature>
<evidence type="ECO:0000256" key="6">
    <source>
        <dbReference type="ARBA" id="ARBA00022840"/>
    </source>
</evidence>
<comment type="catalytic activity">
    <reaction evidence="7 8">
        <text>(R)-pantoate + beta-alanine + ATP = (R)-pantothenate + AMP + diphosphate + H(+)</text>
        <dbReference type="Rhea" id="RHEA:10912"/>
        <dbReference type="ChEBI" id="CHEBI:15378"/>
        <dbReference type="ChEBI" id="CHEBI:15980"/>
        <dbReference type="ChEBI" id="CHEBI:29032"/>
        <dbReference type="ChEBI" id="CHEBI:30616"/>
        <dbReference type="ChEBI" id="CHEBI:33019"/>
        <dbReference type="ChEBI" id="CHEBI:57966"/>
        <dbReference type="ChEBI" id="CHEBI:456215"/>
        <dbReference type="EC" id="6.3.2.1"/>
    </reaction>
</comment>
<dbReference type="Pfam" id="PF02569">
    <property type="entry name" value="Pantoate_ligase"/>
    <property type="match status" value="1"/>
</dbReference>
<evidence type="ECO:0000256" key="7">
    <source>
        <dbReference type="ARBA" id="ARBA00048258"/>
    </source>
</evidence>
<feature type="binding site" evidence="8">
    <location>
        <position position="75"/>
    </location>
    <ligand>
        <name>(R)-pantoate</name>
        <dbReference type="ChEBI" id="CHEBI:15980"/>
    </ligand>
</feature>
<dbReference type="EC" id="6.3.2.1" evidence="8"/>
<evidence type="ECO:0000256" key="8">
    <source>
        <dbReference type="HAMAP-Rule" id="MF_00158"/>
    </source>
</evidence>
<dbReference type="SUPFAM" id="SSF52374">
    <property type="entry name" value="Nucleotidylyl transferase"/>
    <property type="match status" value="1"/>
</dbReference>
<evidence type="ECO:0000256" key="1">
    <source>
        <dbReference type="ARBA" id="ARBA00004990"/>
    </source>
</evidence>
<dbReference type="UniPathway" id="UPA00028">
    <property type="reaction ID" value="UER00005"/>
</dbReference>
<comment type="subunit">
    <text evidence="8">Homodimer.</text>
</comment>
<keyword evidence="10" id="KW-1185">Reference proteome</keyword>
<keyword evidence="5 8" id="KW-0547">Nucleotide-binding</keyword>
<proteinExistence type="inferred from homology"/>
<comment type="subcellular location">
    <subcellularLocation>
        <location evidence="8">Cytoplasm</location>
    </subcellularLocation>
</comment>
<accession>A0A5P9Q754</accession>
<keyword evidence="4 8" id="KW-0566">Pantothenate biosynthesis</keyword>
<dbReference type="AlphaFoldDB" id="A0A5P9Q754"/>
<dbReference type="OrthoDB" id="9773087at2"/>
<dbReference type="EMBL" id="CP045529">
    <property type="protein sequence ID" value="QFU97106.1"/>
    <property type="molecule type" value="Genomic_DNA"/>
</dbReference>
<dbReference type="InterPro" id="IPR014729">
    <property type="entry name" value="Rossmann-like_a/b/a_fold"/>
</dbReference>
<comment type="pathway">
    <text evidence="1 8">Cofactor biosynthesis; (R)-pantothenate biosynthesis; (R)-pantothenate from (R)-pantoate and beta-alanine: step 1/1.</text>
</comment>
<dbReference type="GO" id="GO:0005524">
    <property type="term" value="F:ATP binding"/>
    <property type="evidence" value="ECO:0007669"/>
    <property type="project" value="UniProtKB-KW"/>
</dbReference>
<evidence type="ECO:0000256" key="3">
    <source>
        <dbReference type="ARBA" id="ARBA00022598"/>
    </source>
</evidence>
<dbReference type="HAMAP" id="MF_00158">
    <property type="entry name" value="PanC"/>
    <property type="match status" value="1"/>
</dbReference>
<keyword evidence="6 8" id="KW-0067">ATP-binding</keyword>
<evidence type="ECO:0000256" key="5">
    <source>
        <dbReference type="ARBA" id="ARBA00022741"/>
    </source>
</evidence>
<dbReference type="Gene3D" id="3.40.50.620">
    <property type="entry name" value="HUPs"/>
    <property type="match status" value="1"/>
</dbReference>
<dbReference type="Proteomes" id="UP000326702">
    <property type="component" value="Chromosome"/>
</dbReference>
<feature type="binding site" evidence="8">
    <location>
        <begin position="41"/>
        <end position="48"/>
    </location>
    <ligand>
        <name>ATP</name>
        <dbReference type="ChEBI" id="CHEBI:30616"/>
    </ligand>
</feature>
<reference evidence="9 10" key="1">
    <citation type="submission" date="2019-10" db="EMBL/GenBank/DDBJ databases">
        <title>Genome sequence of Luteimicrobium xylanilyticum HY-24.</title>
        <authorList>
            <person name="Kim D.Y."/>
            <person name="Park H.-Y."/>
        </authorList>
    </citation>
    <scope>NUCLEOTIDE SEQUENCE [LARGE SCALE GENOMIC DNA]</scope>
    <source>
        <strain evidence="9 10">HY-24</strain>
    </source>
</reference>
<dbReference type="GO" id="GO:0005829">
    <property type="term" value="C:cytosol"/>
    <property type="evidence" value="ECO:0007669"/>
    <property type="project" value="TreeGrafter"/>
</dbReference>
<gene>
    <name evidence="8 9" type="primary">panC</name>
    <name evidence="9" type="ORF">KDY119_00600</name>
</gene>
<evidence type="ECO:0000256" key="4">
    <source>
        <dbReference type="ARBA" id="ARBA00022655"/>
    </source>
</evidence>
<feature type="binding site" evidence="8">
    <location>
        <position position="168"/>
    </location>
    <ligand>
        <name>(R)-pantoate</name>
        <dbReference type="ChEBI" id="CHEBI:15980"/>
    </ligand>
</feature>
<dbReference type="InterPro" id="IPR003721">
    <property type="entry name" value="Pantoate_ligase"/>
</dbReference>
<sequence>MTSPLVASTVADLDDALAPFDAARGSGQGTDRPRRAVVMTMGALHEGHLTLVRRARELVGPDGQVVVTDFVNPLQFGPDEDFDRYPRDLDGDVRLLTPEGVDVVFAPQLDEMYPDGDALVRVSAGSLGTILEGAARPGHFDGMLTVVLKLMHLVRPDVALFGEKDAQQLLLVRRMVRDLDVRTDIVGVPIVREPDGLARSSRNAYLSDDERIRARALSAALGASSAVAEAGGSPTDVVAAAADVLNAADGVVVDYLALVDPTTVEDLTLAGSVASGPALLLVAARVGSTRLIDNTTVRLA</sequence>
<dbReference type="InterPro" id="IPR042176">
    <property type="entry name" value="Pantoate_ligase_C"/>
</dbReference>
<evidence type="ECO:0000313" key="9">
    <source>
        <dbReference type="EMBL" id="QFU97106.1"/>
    </source>
</evidence>
<dbReference type="Gene3D" id="3.30.1300.10">
    <property type="entry name" value="Pantoate-beta-alanine ligase, C-terminal domain"/>
    <property type="match status" value="1"/>
</dbReference>
<protein>
    <recommendedName>
        <fullName evidence="8">Pantothenate synthetase</fullName>
        <shortName evidence="8">PS</shortName>
        <ecNumber evidence="8">6.3.2.1</ecNumber>
    </recommendedName>
    <alternativeName>
        <fullName evidence="8">Pantoate--beta-alanine ligase</fullName>
    </alternativeName>
    <alternativeName>
        <fullName evidence="8">Pantoate-activating enzyme</fullName>
    </alternativeName>
</protein>
<dbReference type="PANTHER" id="PTHR21299">
    <property type="entry name" value="CYTIDYLATE KINASE/PANTOATE-BETA-ALANINE LIGASE"/>
    <property type="match status" value="1"/>
</dbReference>
<dbReference type="CDD" id="cd00560">
    <property type="entry name" value="PanC"/>
    <property type="match status" value="1"/>
</dbReference>
<keyword evidence="8" id="KW-0963">Cytoplasm</keyword>
<dbReference type="GO" id="GO:0004592">
    <property type="term" value="F:pantoate-beta-alanine ligase activity"/>
    <property type="evidence" value="ECO:0007669"/>
    <property type="project" value="UniProtKB-UniRule"/>
</dbReference>